<feature type="region of interest" description="Disordered" evidence="1">
    <location>
        <begin position="1"/>
        <end position="29"/>
    </location>
</feature>
<keyword evidence="3" id="KW-1185">Reference proteome</keyword>
<evidence type="ECO:0000313" key="3">
    <source>
        <dbReference type="Proteomes" id="UP001066276"/>
    </source>
</evidence>
<organism evidence="2 3">
    <name type="scientific">Pleurodeles waltl</name>
    <name type="common">Iberian ribbed newt</name>
    <dbReference type="NCBI Taxonomy" id="8319"/>
    <lineage>
        <taxon>Eukaryota</taxon>
        <taxon>Metazoa</taxon>
        <taxon>Chordata</taxon>
        <taxon>Craniata</taxon>
        <taxon>Vertebrata</taxon>
        <taxon>Euteleostomi</taxon>
        <taxon>Amphibia</taxon>
        <taxon>Batrachia</taxon>
        <taxon>Caudata</taxon>
        <taxon>Salamandroidea</taxon>
        <taxon>Salamandridae</taxon>
        <taxon>Pleurodelinae</taxon>
        <taxon>Pleurodeles</taxon>
    </lineage>
</organism>
<evidence type="ECO:0000256" key="1">
    <source>
        <dbReference type="SAM" id="MobiDB-lite"/>
    </source>
</evidence>
<proteinExistence type="predicted"/>
<reference evidence="2" key="1">
    <citation type="journal article" date="2022" name="bioRxiv">
        <title>Sequencing and chromosome-scale assembly of the giantPleurodeles waltlgenome.</title>
        <authorList>
            <person name="Brown T."/>
            <person name="Elewa A."/>
            <person name="Iarovenko S."/>
            <person name="Subramanian E."/>
            <person name="Araus A.J."/>
            <person name="Petzold A."/>
            <person name="Susuki M."/>
            <person name="Suzuki K.-i.T."/>
            <person name="Hayashi T."/>
            <person name="Toyoda A."/>
            <person name="Oliveira C."/>
            <person name="Osipova E."/>
            <person name="Leigh N.D."/>
            <person name="Simon A."/>
            <person name="Yun M.H."/>
        </authorList>
    </citation>
    <scope>NUCLEOTIDE SEQUENCE</scope>
    <source>
        <strain evidence="2">20211129_DDA</strain>
        <tissue evidence="2">Liver</tissue>
    </source>
</reference>
<sequence>MEEWVRDKATQKKEWRAAGKNNGGEDGKASLKIADKREAADANLLFRAEMACSLRHQGALRDSTGKTRREEGRRAGLYWKPSSEFYAKQTQA</sequence>
<dbReference type="EMBL" id="JANPWB010000001">
    <property type="protein sequence ID" value="KAJ1217214.1"/>
    <property type="molecule type" value="Genomic_DNA"/>
</dbReference>
<dbReference type="AlphaFoldDB" id="A0AAV7WVG0"/>
<name>A0AAV7WVG0_PLEWA</name>
<evidence type="ECO:0000313" key="2">
    <source>
        <dbReference type="EMBL" id="KAJ1217214.1"/>
    </source>
</evidence>
<comment type="caution">
    <text evidence="2">The sequence shown here is derived from an EMBL/GenBank/DDBJ whole genome shotgun (WGS) entry which is preliminary data.</text>
</comment>
<accession>A0AAV7WVG0</accession>
<dbReference type="Proteomes" id="UP001066276">
    <property type="component" value="Chromosome 1_1"/>
</dbReference>
<protein>
    <submittedName>
        <fullName evidence="2">Uncharacterized protein</fullName>
    </submittedName>
</protein>
<gene>
    <name evidence="2" type="ORF">NDU88_004809</name>
</gene>